<accession>A0A098GJ36</accession>
<dbReference type="Proteomes" id="UP000032414">
    <property type="component" value="Chromosome I"/>
</dbReference>
<evidence type="ECO:0000313" key="4">
    <source>
        <dbReference type="Proteomes" id="UP000032414"/>
    </source>
</evidence>
<dbReference type="PROSITE" id="PS51257">
    <property type="entry name" value="PROKAR_LIPOPROTEIN"/>
    <property type="match status" value="1"/>
</dbReference>
<dbReference type="PATRIC" id="fig|451.8.peg.3045"/>
<dbReference type="EMBL" id="FMVN01000008">
    <property type="protein sequence ID" value="SCY44671.1"/>
    <property type="molecule type" value="Genomic_DNA"/>
</dbReference>
<dbReference type="KEGG" id="tmc:LMI_2239"/>
<evidence type="ECO:0000313" key="2">
    <source>
        <dbReference type="EMBL" id="CEG61511.1"/>
    </source>
</evidence>
<dbReference type="AlphaFoldDB" id="A0A098GJ36"/>
<dbReference type="EMBL" id="LN614830">
    <property type="protein sequence ID" value="CEG61511.1"/>
    <property type="molecule type" value="Genomic_DNA"/>
</dbReference>
<evidence type="ECO:0000313" key="3">
    <source>
        <dbReference type="EMBL" id="SCY44671.1"/>
    </source>
</evidence>
<protein>
    <submittedName>
        <fullName evidence="2">Uncharacterized protein</fullName>
    </submittedName>
</protein>
<gene>
    <name evidence="2" type="ORF">LMI_2239</name>
    <name evidence="3" type="ORF">SAMN02982997_01718</name>
</gene>
<keyword evidence="1" id="KW-0732">Signal</keyword>
<dbReference type="Proteomes" id="UP000182998">
    <property type="component" value="Unassembled WGS sequence"/>
</dbReference>
<reference evidence="4" key="2">
    <citation type="submission" date="2014-09" db="EMBL/GenBank/DDBJ databases">
        <authorList>
            <person name="Gomez-Valero L."/>
        </authorList>
    </citation>
    <scope>NUCLEOTIDE SEQUENCE [LARGE SCALE GENOMIC DNA]</scope>
    <source>
        <strain evidence="4">ATCC33218</strain>
    </source>
</reference>
<sequence length="112" mass="12554">MIKKICLSAVSYLFAFATFACPNALPTNDPNFCASFKTAAKCYCTSSGVPSGMCEDMHQLYSRMVAVYGSLENACRAQKYTTMEDCLNNWNCYLYGIDSHQRVCSPYYSRCP</sequence>
<feature type="chain" id="PRO_5009750851" evidence="1">
    <location>
        <begin position="21"/>
        <end position="112"/>
    </location>
</feature>
<reference evidence="2" key="1">
    <citation type="submission" date="2014-09" db="EMBL/GenBank/DDBJ databases">
        <authorList>
            <person name="GOMEZ-VALERO Laura"/>
        </authorList>
    </citation>
    <scope>NUCLEOTIDE SEQUENCE</scope>
    <source>
        <strain evidence="2">ATCC33218</strain>
    </source>
</reference>
<organism evidence="2 4">
    <name type="scientific">Legionella micdadei</name>
    <name type="common">Tatlockia micdadei</name>
    <dbReference type="NCBI Taxonomy" id="451"/>
    <lineage>
        <taxon>Bacteria</taxon>
        <taxon>Pseudomonadati</taxon>
        <taxon>Pseudomonadota</taxon>
        <taxon>Gammaproteobacteria</taxon>
        <taxon>Legionellales</taxon>
        <taxon>Legionellaceae</taxon>
        <taxon>Legionella</taxon>
    </lineage>
</organism>
<evidence type="ECO:0000256" key="1">
    <source>
        <dbReference type="SAM" id="SignalP"/>
    </source>
</evidence>
<evidence type="ECO:0000313" key="5">
    <source>
        <dbReference type="Proteomes" id="UP000182998"/>
    </source>
</evidence>
<name>A0A098GJ36_LEGMI</name>
<reference evidence="3 5" key="3">
    <citation type="submission" date="2016-10" db="EMBL/GenBank/DDBJ databases">
        <authorList>
            <person name="Varghese N."/>
            <person name="Submissions S."/>
        </authorList>
    </citation>
    <scope>NUCLEOTIDE SEQUENCE [LARGE SCALE GENOMIC DNA]</scope>
    <source>
        <strain evidence="3 5">ATCC 33218</strain>
    </source>
</reference>
<feature type="signal peptide" evidence="1">
    <location>
        <begin position="1"/>
        <end position="20"/>
    </location>
</feature>
<dbReference type="HOGENOM" id="CLU_2142762_0_0_6"/>
<proteinExistence type="predicted"/>
<keyword evidence="5" id="KW-1185">Reference proteome</keyword>